<dbReference type="GO" id="GO:0008168">
    <property type="term" value="F:methyltransferase activity"/>
    <property type="evidence" value="ECO:0007669"/>
    <property type="project" value="UniProtKB-KW"/>
</dbReference>
<evidence type="ECO:0000259" key="1">
    <source>
        <dbReference type="Pfam" id="PF06983"/>
    </source>
</evidence>
<dbReference type="PANTHER" id="PTHR33990:SF2">
    <property type="entry name" value="PHNB-LIKE DOMAIN-CONTAINING PROTEIN"/>
    <property type="match status" value="1"/>
</dbReference>
<dbReference type="CDD" id="cd06588">
    <property type="entry name" value="PhnB_like"/>
    <property type="match status" value="1"/>
</dbReference>
<dbReference type="GO" id="GO:0032259">
    <property type="term" value="P:methylation"/>
    <property type="evidence" value="ECO:0007669"/>
    <property type="project" value="UniProtKB-KW"/>
</dbReference>
<dbReference type="InterPro" id="IPR029068">
    <property type="entry name" value="Glyas_Bleomycin-R_OHBP_Dase"/>
</dbReference>
<dbReference type="Pfam" id="PF06983">
    <property type="entry name" value="3-dmu-9_3-mt"/>
    <property type="match status" value="1"/>
</dbReference>
<evidence type="ECO:0000313" key="3">
    <source>
        <dbReference type="Proteomes" id="UP000199632"/>
    </source>
</evidence>
<keyword evidence="2" id="KW-0489">Methyltransferase</keyword>
<dbReference type="Proteomes" id="UP000199632">
    <property type="component" value="Unassembled WGS sequence"/>
</dbReference>
<dbReference type="InterPro" id="IPR028973">
    <property type="entry name" value="PhnB-like"/>
</dbReference>
<evidence type="ECO:0000313" key="2">
    <source>
        <dbReference type="EMBL" id="SDZ42870.1"/>
    </source>
</evidence>
<dbReference type="SUPFAM" id="SSF54593">
    <property type="entry name" value="Glyoxalase/Bleomycin resistance protein/Dihydroxybiphenyl dioxygenase"/>
    <property type="match status" value="1"/>
</dbReference>
<proteinExistence type="predicted"/>
<dbReference type="PIRSF" id="PIRSF021700">
    <property type="entry name" value="3_dmu_93_MTrfase"/>
    <property type="match status" value="1"/>
</dbReference>
<dbReference type="Gene3D" id="3.10.180.10">
    <property type="entry name" value="2,3-Dihydroxybiphenyl 1,2-Dioxygenase, domain 1"/>
    <property type="match status" value="1"/>
</dbReference>
<organism evidence="2 3">
    <name type="scientific">Asanoa ishikariensis</name>
    <dbReference type="NCBI Taxonomy" id="137265"/>
    <lineage>
        <taxon>Bacteria</taxon>
        <taxon>Bacillati</taxon>
        <taxon>Actinomycetota</taxon>
        <taxon>Actinomycetes</taxon>
        <taxon>Micromonosporales</taxon>
        <taxon>Micromonosporaceae</taxon>
        <taxon>Asanoa</taxon>
    </lineage>
</organism>
<dbReference type="PANTHER" id="PTHR33990">
    <property type="entry name" value="PROTEIN YJDN-RELATED"/>
    <property type="match status" value="1"/>
</dbReference>
<dbReference type="OrthoDB" id="9806473at2"/>
<dbReference type="RefSeq" id="WP_090800511.1">
    <property type="nucleotide sequence ID" value="NZ_BOND01000004.1"/>
</dbReference>
<dbReference type="EMBL" id="FNQB01000003">
    <property type="protein sequence ID" value="SDZ42870.1"/>
    <property type="molecule type" value="Genomic_DNA"/>
</dbReference>
<name>A0A1H3SYK8_9ACTN</name>
<dbReference type="STRING" id="137265.SAMN05421684_4919"/>
<protein>
    <submittedName>
        <fullName evidence="2">Glyoxalase superfamily enzyme, possibly 3-demethylubiquinone-9 3-methyltransferase</fullName>
    </submittedName>
</protein>
<keyword evidence="2" id="KW-0830">Ubiquinone</keyword>
<sequence length="153" mass="16816">MQKITPYLWFDGKAEEATAHYVSIFKNARVVDVARMGPDGPVITVTFELDGQRFVALNGGPQFAFTEAVSLYIGCADQAEVDELWERLSEGGEKGQCGWLKDRFGLSWQVVPHVLGELMSDPDPRKAGAVGQAMMTMTKIDIQGLQDAYDTVA</sequence>
<keyword evidence="2" id="KW-0808">Transferase</keyword>
<feature type="domain" description="PhnB-like" evidence="1">
    <location>
        <begin position="2"/>
        <end position="111"/>
    </location>
</feature>
<gene>
    <name evidence="2" type="ORF">SAMN05421684_4919</name>
</gene>
<accession>A0A1H3SYK8</accession>
<reference evidence="3" key="1">
    <citation type="submission" date="2016-10" db="EMBL/GenBank/DDBJ databases">
        <authorList>
            <person name="Varghese N."/>
            <person name="Submissions S."/>
        </authorList>
    </citation>
    <scope>NUCLEOTIDE SEQUENCE [LARGE SCALE GENOMIC DNA]</scope>
    <source>
        <strain evidence="3">DSM 44718</strain>
    </source>
</reference>
<dbReference type="AlphaFoldDB" id="A0A1H3SYK8"/>
<dbReference type="InterPro" id="IPR009725">
    <property type="entry name" value="3_dmu_93_MTrfase"/>
</dbReference>
<keyword evidence="3" id="KW-1185">Reference proteome</keyword>